<dbReference type="Pfam" id="PF03776">
    <property type="entry name" value="MinE"/>
    <property type="match status" value="1"/>
</dbReference>
<organism evidence="2 3">
    <name type="scientific">Cuscuta europaea</name>
    <name type="common">European dodder</name>
    <dbReference type="NCBI Taxonomy" id="41803"/>
    <lineage>
        <taxon>Eukaryota</taxon>
        <taxon>Viridiplantae</taxon>
        <taxon>Streptophyta</taxon>
        <taxon>Embryophyta</taxon>
        <taxon>Tracheophyta</taxon>
        <taxon>Spermatophyta</taxon>
        <taxon>Magnoliopsida</taxon>
        <taxon>eudicotyledons</taxon>
        <taxon>Gunneridae</taxon>
        <taxon>Pentapetalae</taxon>
        <taxon>asterids</taxon>
        <taxon>lamiids</taxon>
        <taxon>Solanales</taxon>
        <taxon>Convolvulaceae</taxon>
        <taxon>Cuscuteae</taxon>
        <taxon>Cuscuta</taxon>
        <taxon>Cuscuta subgen. Cuscuta</taxon>
    </lineage>
</organism>
<evidence type="ECO:0008006" key="4">
    <source>
        <dbReference type="Google" id="ProtNLM"/>
    </source>
</evidence>
<dbReference type="GO" id="GO:0010020">
    <property type="term" value="P:chloroplast fission"/>
    <property type="evidence" value="ECO:0007669"/>
    <property type="project" value="TreeGrafter"/>
</dbReference>
<dbReference type="PANTHER" id="PTHR33404">
    <property type="entry name" value="CELL DIVISION TOPOLOGICAL SPECIFICITY FACTOR HOMOLOG, CHLOROPLASTIC"/>
    <property type="match status" value="1"/>
</dbReference>
<comment type="similarity">
    <text evidence="1">Belongs to the MinE family.</text>
</comment>
<evidence type="ECO:0000313" key="3">
    <source>
        <dbReference type="Proteomes" id="UP001152484"/>
    </source>
</evidence>
<gene>
    <name evidence="2" type="ORF">CEURO_LOCUS3715</name>
</gene>
<comment type="caution">
    <text evidence="2">The sequence shown here is derived from an EMBL/GenBank/DDBJ whole genome shotgun (WGS) entry which is preliminary data.</text>
</comment>
<dbReference type="GO" id="GO:0051301">
    <property type="term" value="P:cell division"/>
    <property type="evidence" value="ECO:0007669"/>
    <property type="project" value="InterPro"/>
</dbReference>
<dbReference type="OrthoDB" id="1606438at2759"/>
<proteinExistence type="inferred from homology"/>
<dbReference type="PANTHER" id="PTHR33404:SF2">
    <property type="entry name" value="CELL DIVISION TOPOLOGICAL SPECIFICITY FACTOR HOMOLOG, CHLOROPLASTIC"/>
    <property type="match status" value="1"/>
</dbReference>
<evidence type="ECO:0000256" key="1">
    <source>
        <dbReference type="ARBA" id="ARBA00008168"/>
    </source>
</evidence>
<dbReference type="Proteomes" id="UP001152484">
    <property type="component" value="Unassembled WGS sequence"/>
</dbReference>
<dbReference type="EMBL" id="CAMAPE010000006">
    <property type="protein sequence ID" value="CAH9070637.1"/>
    <property type="molecule type" value="Genomic_DNA"/>
</dbReference>
<dbReference type="InterPro" id="IPR036707">
    <property type="entry name" value="MinE_sf"/>
</dbReference>
<keyword evidence="3" id="KW-1185">Reference proteome</keyword>
<sequence>MAVSGDFRVSAAFGPHPNNCLRSSKHPTSPSKVRFGVFFKGGFSTSELMLRGIQAPPAGHNTQCCSIRTLGILGDSKQSSNSLSQEFDNFLLNITNMGFLERISLAWKVMFPPPPSRKDSNANIAKQRLKMILFSDRCAVSDEAKQKIVSNIVSVLSDFVEIESQDNVQLSVSTDPDLGTIYSITVPVRRVRSEYQVEDPTGTITSIEYKDTGENSGSIDVKFDFYIPGEN</sequence>
<evidence type="ECO:0000313" key="2">
    <source>
        <dbReference type="EMBL" id="CAH9070637.1"/>
    </source>
</evidence>
<dbReference type="AlphaFoldDB" id="A0A9P0YPG4"/>
<name>A0A9P0YPG4_CUSEU</name>
<accession>A0A9P0YPG4</accession>
<protein>
    <recommendedName>
        <fullName evidence="4">Plastid division regulator MinE</fullName>
    </recommendedName>
</protein>
<dbReference type="InterPro" id="IPR005527">
    <property type="entry name" value="MinE"/>
</dbReference>
<reference evidence="2" key="1">
    <citation type="submission" date="2022-07" db="EMBL/GenBank/DDBJ databases">
        <authorList>
            <person name="Macas J."/>
            <person name="Novak P."/>
            <person name="Neumann P."/>
        </authorList>
    </citation>
    <scope>NUCLEOTIDE SEQUENCE</scope>
</reference>
<dbReference type="Gene3D" id="3.30.1070.10">
    <property type="entry name" value="Cell division topological specificity factor MinE"/>
    <property type="match status" value="1"/>
</dbReference>